<dbReference type="AlphaFoldDB" id="A0A5B7KLJ9"/>
<dbReference type="Proteomes" id="UP000324222">
    <property type="component" value="Unassembled WGS sequence"/>
</dbReference>
<reference evidence="2 3" key="1">
    <citation type="submission" date="2019-05" db="EMBL/GenBank/DDBJ databases">
        <title>Another draft genome of Portunus trituberculatus and its Hox gene families provides insights of decapod evolution.</title>
        <authorList>
            <person name="Jeong J.-H."/>
            <person name="Song I."/>
            <person name="Kim S."/>
            <person name="Choi T."/>
            <person name="Kim D."/>
            <person name="Ryu S."/>
            <person name="Kim W."/>
        </authorList>
    </citation>
    <scope>NUCLEOTIDE SEQUENCE [LARGE SCALE GENOMIC DNA]</scope>
    <source>
        <tissue evidence="2">Muscle</tissue>
    </source>
</reference>
<evidence type="ECO:0000256" key="1">
    <source>
        <dbReference type="SAM" id="MobiDB-lite"/>
    </source>
</evidence>
<sequence>MSEECIFKFKYGEKCEKETKGLQKNKGPNRIQSIVDASRKYGDNLHIKLQEQLTENPDLTISYHKNCASRYTSKSNLGKYGQQNTSEEPPRKLPFSSTSDNIVCTVGKSVTLRKTINIQIDGDQHIFVAQRSQSKTKDPTKNFCRRDVFSLQPSGLDGVTKQRAVGD</sequence>
<keyword evidence="3" id="KW-1185">Reference proteome</keyword>
<proteinExistence type="predicted"/>
<dbReference type="EMBL" id="VSRR010149948">
    <property type="protein sequence ID" value="MPD06208.1"/>
    <property type="molecule type" value="Genomic_DNA"/>
</dbReference>
<evidence type="ECO:0000313" key="2">
    <source>
        <dbReference type="EMBL" id="MPD06208.1"/>
    </source>
</evidence>
<comment type="caution">
    <text evidence="2">The sequence shown here is derived from an EMBL/GenBank/DDBJ whole genome shotgun (WGS) entry which is preliminary data.</text>
</comment>
<name>A0A5B7KLJ9_PORTR</name>
<accession>A0A5B7KLJ9</accession>
<feature type="region of interest" description="Disordered" evidence="1">
    <location>
        <begin position="74"/>
        <end position="94"/>
    </location>
</feature>
<gene>
    <name evidence="2" type="ORF">E2C01_102002</name>
</gene>
<organism evidence="2 3">
    <name type="scientific">Portunus trituberculatus</name>
    <name type="common">Swimming crab</name>
    <name type="synonym">Neptunus trituberculatus</name>
    <dbReference type="NCBI Taxonomy" id="210409"/>
    <lineage>
        <taxon>Eukaryota</taxon>
        <taxon>Metazoa</taxon>
        <taxon>Ecdysozoa</taxon>
        <taxon>Arthropoda</taxon>
        <taxon>Crustacea</taxon>
        <taxon>Multicrustacea</taxon>
        <taxon>Malacostraca</taxon>
        <taxon>Eumalacostraca</taxon>
        <taxon>Eucarida</taxon>
        <taxon>Decapoda</taxon>
        <taxon>Pleocyemata</taxon>
        <taxon>Brachyura</taxon>
        <taxon>Eubrachyura</taxon>
        <taxon>Portunoidea</taxon>
        <taxon>Portunidae</taxon>
        <taxon>Portuninae</taxon>
        <taxon>Portunus</taxon>
    </lineage>
</organism>
<evidence type="ECO:0000313" key="3">
    <source>
        <dbReference type="Proteomes" id="UP000324222"/>
    </source>
</evidence>
<feature type="compositionally biased region" description="Polar residues" evidence="1">
    <location>
        <begin position="74"/>
        <end position="87"/>
    </location>
</feature>
<protein>
    <submittedName>
        <fullName evidence="2">Uncharacterized protein</fullName>
    </submittedName>
</protein>